<reference evidence="1 2" key="1">
    <citation type="submission" date="2022-01" db="EMBL/GenBank/DDBJ databases">
        <authorList>
            <person name="Xiong W."/>
            <person name="Schranz E."/>
        </authorList>
    </citation>
    <scope>NUCLEOTIDE SEQUENCE [LARGE SCALE GENOMIC DNA]</scope>
</reference>
<sequence>MSKLLMTTGFRASSGISKRKSTSLFWRTTCSETIYLNGLQLDLHILDCGRIIHLNVRVERVPYKNLITKDCGRIIHLNVRVERVPYKNLITKGNKHPV</sequence>
<dbReference type="AlphaFoldDB" id="A0AAU9NTY6"/>
<evidence type="ECO:0000313" key="1">
    <source>
        <dbReference type="EMBL" id="CAH1441398.1"/>
    </source>
</evidence>
<organism evidence="1 2">
    <name type="scientific">Lactuca virosa</name>
    <dbReference type="NCBI Taxonomy" id="75947"/>
    <lineage>
        <taxon>Eukaryota</taxon>
        <taxon>Viridiplantae</taxon>
        <taxon>Streptophyta</taxon>
        <taxon>Embryophyta</taxon>
        <taxon>Tracheophyta</taxon>
        <taxon>Spermatophyta</taxon>
        <taxon>Magnoliopsida</taxon>
        <taxon>eudicotyledons</taxon>
        <taxon>Gunneridae</taxon>
        <taxon>Pentapetalae</taxon>
        <taxon>asterids</taxon>
        <taxon>campanulids</taxon>
        <taxon>Asterales</taxon>
        <taxon>Asteraceae</taxon>
        <taxon>Cichorioideae</taxon>
        <taxon>Cichorieae</taxon>
        <taxon>Lactucinae</taxon>
        <taxon>Lactuca</taxon>
    </lineage>
</organism>
<keyword evidence="2" id="KW-1185">Reference proteome</keyword>
<gene>
    <name evidence="1" type="ORF">LVIROSA_LOCUS27463</name>
</gene>
<proteinExistence type="predicted"/>
<name>A0AAU9NTY6_9ASTR</name>
<dbReference type="EMBL" id="CAKMRJ010005412">
    <property type="protein sequence ID" value="CAH1441398.1"/>
    <property type="molecule type" value="Genomic_DNA"/>
</dbReference>
<comment type="caution">
    <text evidence="1">The sequence shown here is derived from an EMBL/GenBank/DDBJ whole genome shotgun (WGS) entry which is preliminary data.</text>
</comment>
<dbReference type="Proteomes" id="UP001157418">
    <property type="component" value="Unassembled WGS sequence"/>
</dbReference>
<evidence type="ECO:0000313" key="2">
    <source>
        <dbReference type="Proteomes" id="UP001157418"/>
    </source>
</evidence>
<accession>A0AAU9NTY6</accession>
<protein>
    <submittedName>
        <fullName evidence="1">Uncharacterized protein</fullName>
    </submittedName>
</protein>